<dbReference type="Proteomes" id="UP001363010">
    <property type="component" value="Unassembled WGS sequence"/>
</dbReference>
<protein>
    <submittedName>
        <fullName evidence="1">DUF3606 domain-containing protein</fullName>
    </submittedName>
</protein>
<dbReference type="EMBL" id="JBBKZV010000009">
    <property type="protein sequence ID" value="MEJ8823645.1"/>
    <property type="molecule type" value="Genomic_DNA"/>
</dbReference>
<dbReference type="InterPro" id="IPR022037">
    <property type="entry name" value="DUF3606"/>
</dbReference>
<accession>A0ABU8W0R3</accession>
<evidence type="ECO:0000313" key="2">
    <source>
        <dbReference type="Proteomes" id="UP001363010"/>
    </source>
</evidence>
<keyword evidence="2" id="KW-1185">Reference proteome</keyword>
<proteinExistence type="predicted"/>
<dbReference type="Pfam" id="PF12244">
    <property type="entry name" value="DUF3606"/>
    <property type="match status" value="1"/>
</dbReference>
<evidence type="ECO:0000313" key="1">
    <source>
        <dbReference type="EMBL" id="MEJ8823645.1"/>
    </source>
</evidence>
<comment type="caution">
    <text evidence="1">The sequence shown here is derived from an EMBL/GenBank/DDBJ whole genome shotgun (WGS) entry which is preliminary data.</text>
</comment>
<organism evidence="1 2">
    <name type="scientific">Variovorax humicola</name>
    <dbReference type="NCBI Taxonomy" id="1769758"/>
    <lineage>
        <taxon>Bacteria</taxon>
        <taxon>Pseudomonadati</taxon>
        <taxon>Pseudomonadota</taxon>
        <taxon>Betaproteobacteria</taxon>
        <taxon>Burkholderiales</taxon>
        <taxon>Comamonadaceae</taxon>
        <taxon>Variovorax</taxon>
    </lineage>
</organism>
<reference evidence="1 2" key="1">
    <citation type="submission" date="2024-03" db="EMBL/GenBank/DDBJ databases">
        <title>Novel species of the genus Variovorax.</title>
        <authorList>
            <person name="Liu Q."/>
            <person name="Xin Y.-H."/>
        </authorList>
    </citation>
    <scope>NUCLEOTIDE SEQUENCE [LARGE SCALE GENOMIC DNA]</scope>
    <source>
        <strain evidence="1 2">KACC 18501</strain>
    </source>
</reference>
<sequence length="158" mass="17637">MVMSLTLAAVTMNDNGMPRPVHQQVTLASLFPPISRPGSARPLSRVIGALNRKRTLVVGHSPSAICAETLMPSWKMLSTIFMRRISPERSCREPTMYHDFTKTGLDRKPISLEMPNEVRTWCNTFGTTEAELRFAVSKVGNSARKVREYLKASGSSKR</sequence>
<dbReference type="RefSeq" id="WP_340364809.1">
    <property type="nucleotide sequence ID" value="NZ_JBBKZV010000009.1"/>
</dbReference>
<name>A0ABU8W0R3_9BURK</name>
<gene>
    <name evidence="1" type="ORF">WKW80_16645</name>
</gene>